<name>A0ABZ0NSB0_CERBT</name>
<gene>
    <name evidence="2" type="ORF">RHO25_006991</name>
</gene>
<proteinExistence type="predicted"/>
<dbReference type="RefSeq" id="XP_065458942.1">
    <property type="nucleotide sequence ID" value="XM_065602870.1"/>
</dbReference>
<feature type="compositionally biased region" description="Basic residues" evidence="1">
    <location>
        <begin position="89"/>
        <end position="106"/>
    </location>
</feature>
<accession>A0ABZ0NSB0</accession>
<evidence type="ECO:0000313" key="3">
    <source>
        <dbReference type="Proteomes" id="UP001302367"/>
    </source>
</evidence>
<evidence type="ECO:0000313" key="2">
    <source>
        <dbReference type="EMBL" id="WPB02357.1"/>
    </source>
</evidence>
<evidence type="ECO:0000256" key="1">
    <source>
        <dbReference type="SAM" id="MobiDB-lite"/>
    </source>
</evidence>
<keyword evidence="3" id="KW-1185">Reference proteome</keyword>
<feature type="region of interest" description="Disordered" evidence="1">
    <location>
        <begin position="75"/>
        <end position="108"/>
    </location>
</feature>
<dbReference type="GeneID" id="90644320"/>
<organism evidence="2 3">
    <name type="scientific">Cercospora beticola</name>
    <name type="common">Sugarbeet leaf spot fungus</name>
    <dbReference type="NCBI Taxonomy" id="122368"/>
    <lineage>
        <taxon>Eukaryota</taxon>
        <taxon>Fungi</taxon>
        <taxon>Dikarya</taxon>
        <taxon>Ascomycota</taxon>
        <taxon>Pezizomycotina</taxon>
        <taxon>Dothideomycetes</taxon>
        <taxon>Dothideomycetidae</taxon>
        <taxon>Mycosphaerellales</taxon>
        <taxon>Mycosphaerellaceae</taxon>
        <taxon>Cercospora</taxon>
    </lineage>
</organism>
<sequence length="120" mass="13488">MLTGGACAPAGQITTSSLEHDIRNDERMVDLERSTVDTWTETIDLTQEATPVEPSARTALPRTAMQRHRNHLLAATQELSQDPVDKKSSRVKGHSTQRVRRQKKRPCVAEDRHAIWSGVY</sequence>
<dbReference type="Proteomes" id="UP001302367">
    <property type="component" value="Chromosome 4"/>
</dbReference>
<dbReference type="EMBL" id="CP134187">
    <property type="protein sequence ID" value="WPB02357.1"/>
    <property type="molecule type" value="Genomic_DNA"/>
</dbReference>
<reference evidence="2 3" key="1">
    <citation type="submission" date="2023-09" db="EMBL/GenBank/DDBJ databases">
        <title>Complete-Gapless Cercospora beticola genome.</title>
        <authorList>
            <person name="Wyatt N.A."/>
            <person name="Spanner R.E."/>
            <person name="Bolton M.D."/>
        </authorList>
    </citation>
    <scope>NUCLEOTIDE SEQUENCE [LARGE SCALE GENOMIC DNA]</scope>
    <source>
        <strain evidence="2">Cb09-40</strain>
    </source>
</reference>
<protein>
    <submittedName>
        <fullName evidence="2">Uncharacterized protein</fullName>
    </submittedName>
</protein>
<feature type="region of interest" description="Disordered" evidence="1">
    <location>
        <begin position="1"/>
        <end position="25"/>
    </location>
</feature>